<proteinExistence type="predicted"/>
<dbReference type="EMBL" id="LAZR01005147">
    <property type="protein sequence ID" value="KKN02446.1"/>
    <property type="molecule type" value="Genomic_DNA"/>
</dbReference>
<accession>A0A0F9PN15</accession>
<dbReference type="AlphaFoldDB" id="A0A0F9PN15"/>
<evidence type="ECO:0000313" key="1">
    <source>
        <dbReference type="EMBL" id="KKN02446.1"/>
    </source>
</evidence>
<protein>
    <submittedName>
        <fullName evidence="1">Uncharacterized protein</fullName>
    </submittedName>
</protein>
<gene>
    <name evidence="1" type="ORF">LCGC14_1117650</name>
</gene>
<sequence>MEDTEINITIIQNSRLFAQFSAIALLSLGPTFTVRSSYNISLVVTGVTNRTYMVLYFDNEPSGGFYRELTYNMHINLLTEPLPVGTYNIAIYWKSTLDATGTNSLSVAHNPPVFNYTRTMLVQELKSL</sequence>
<comment type="caution">
    <text evidence="1">The sequence shown here is derived from an EMBL/GenBank/DDBJ whole genome shotgun (WGS) entry which is preliminary data.</text>
</comment>
<reference evidence="1" key="1">
    <citation type="journal article" date="2015" name="Nature">
        <title>Complex archaea that bridge the gap between prokaryotes and eukaryotes.</title>
        <authorList>
            <person name="Spang A."/>
            <person name="Saw J.H."/>
            <person name="Jorgensen S.L."/>
            <person name="Zaremba-Niedzwiedzka K."/>
            <person name="Martijn J."/>
            <person name="Lind A.E."/>
            <person name="van Eijk R."/>
            <person name="Schleper C."/>
            <person name="Guy L."/>
            <person name="Ettema T.J."/>
        </authorList>
    </citation>
    <scope>NUCLEOTIDE SEQUENCE</scope>
</reference>
<organism evidence="1">
    <name type="scientific">marine sediment metagenome</name>
    <dbReference type="NCBI Taxonomy" id="412755"/>
    <lineage>
        <taxon>unclassified sequences</taxon>
        <taxon>metagenomes</taxon>
        <taxon>ecological metagenomes</taxon>
    </lineage>
</organism>
<name>A0A0F9PN15_9ZZZZ</name>